<feature type="compositionally biased region" description="Gly residues" evidence="1">
    <location>
        <begin position="30"/>
        <end position="40"/>
    </location>
</feature>
<dbReference type="OrthoDB" id="3322395at2"/>
<dbReference type="KEGG" id="orz:FNH13_02375"/>
<evidence type="ECO:0000313" key="4">
    <source>
        <dbReference type="Proteomes" id="UP000315395"/>
    </source>
</evidence>
<accession>A0A516G723</accession>
<feature type="transmembrane region" description="Helical" evidence="2">
    <location>
        <begin position="232"/>
        <end position="263"/>
    </location>
</feature>
<reference evidence="3 4" key="1">
    <citation type="submission" date="2019-07" db="EMBL/GenBank/DDBJ databases">
        <title>complete genome sequencing of Ornithinimicrobium sp. H23M54.</title>
        <authorList>
            <person name="Bae J.-W."/>
            <person name="Lee S.-Y."/>
        </authorList>
    </citation>
    <scope>NUCLEOTIDE SEQUENCE [LARGE SCALE GENOMIC DNA]</scope>
    <source>
        <strain evidence="3 4">H23M54</strain>
    </source>
</reference>
<keyword evidence="2" id="KW-0472">Membrane</keyword>
<feature type="compositionally biased region" description="Low complexity" evidence="1">
    <location>
        <begin position="482"/>
        <end position="502"/>
    </location>
</feature>
<protein>
    <submittedName>
        <fullName evidence="3">Uncharacterized protein</fullName>
    </submittedName>
</protein>
<dbReference type="Proteomes" id="UP000315395">
    <property type="component" value="Chromosome"/>
</dbReference>
<keyword evidence="2" id="KW-0812">Transmembrane</keyword>
<keyword evidence="4" id="KW-1185">Reference proteome</keyword>
<organism evidence="3 4">
    <name type="scientific">Ornithinimicrobium ciconiae</name>
    <dbReference type="NCBI Taxonomy" id="2594265"/>
    <lineage>
        <taxon>Bacteria</taxon>
        <taxon>Bacillati</taxon>
        <taxon>Actinomycetota</taxon>
        <taxon>Actinomycetes</taxon>
        <taxon>Micrococcales</taxon>
        <taxon>Ornithinimicrobiaceae</taxon>
        <taxon>Ornithinimicrobium</taxon>
    </lineage>
</organism>
<feature type="region of interest" description="Disordered" evidence="1">
    <location>
        <begin position="462"/>
        <end position="502"/>
    </location>
</feature>
<sequence>MSDDESQQGGAPADPLPDGDDGVSSADSGGSDGSGSGDGAGVTSASPGPDAPLGRDALGLRESADLLRATALLLARNWLPLLSIAALSLLAHELLSRLAVAAGLVGAVPGFLALALVPLASLAALVGMLLVVRSREARHSNLWGVVAAAGSVLVPFLVVYESRGDLRADLIDYVRGTLYEQLGAETIISALPQIASWLVLGIVVAALIVRAAGTRLVSQSRWATVEGPRRGLLHVVLGYAEAVWMTLGAWVLAGVLGGLAAWWSARAVVQQVDEIWERVRVNLPSLGALGDWIVSVVPVLTDAVVTGLVVPISMLTIAVIVYGLQIADTVSPDEVVRAVRSGRWTALTNRVADAPLRQAWNRLSDTEGRFGALAGGLALVLRSAFAPVLAYCMLFTLVAQLDVVVWWLARLVLGWRTELVWDALYVPLGGISEMLTLVLTVALTAVFADRLLMRFGARGQLRGRRRGQDGSGNSMNLAGGNSRASTRTETSSASAGTSTSTD</sequence>
<evidence type="ECO:0000313" key="3">
    <source>
        <dbReference type="EMBL" id="QDO87319.1"/>
    </source>
</evidence>
<dbReference type="RefSeq" id="WP_143781977.1">
    <property type="nucleotide sequence ID" value="NZ_CP041616.1"/>
</dbReference>
<gene>
    <name evidence="3" type="ORF">FNH13_02375</name>
</gene>
<feature type="transmembrane region" description="Helical" evidence="2">
    <location>
        <begin position="142"/>
        <end position="160"/>
    </location>
</feature>
<feature type="transmembrane region" description="Helical" evidence="2">
    <location>
        <begin position="388"/>
        <end position="409"/>
    </location>
</feature>
<keyword evidence="2" id="KW-1133">Transmembrane helix</keyword>
<name>A0A516G723_9MICO</name>
<feature type="transmembrane region" description="Helical" evidence="2">
    <location>
        <begin position="194"/>
        <end position="212"/>
    </location>
</feature>
<evidence type="ECO:0000256" key="2">
    <source>
        <dbReference type="SAM" id="Phobius"/>
    </source>
</evidence>
<dbReference type="AlphaFoldDB" id="A0A516G723"/>
<feature type="region of interest" description="Disordered" evidence="1">
    <location>
        <begin position="1"/>
        <end position="55"/>
    </location>
</feature>
<feature type="transmembrane region" description="Helical" evidence="2">
    <location>
        <begin position="111"/>
        <end position="130"/>
    </location>
</feature>
<evidence type="ECO:0000256" key="1">
    <source>
        <dbReference type="SAM" id="MobiDB-lite"/>
    </source>
</evidence>
<proteinExistence type="predicted"/>
<feature type="transmembrane region" description="Helical" evidence="2">
    <location>
        <begin position="71"/>
        <end position="91"/>
    </location>
</feature>
<dbReference type="EMBL" id="CP041616">
    <property type="protein sequence ID" value="QDO87319.1"/>
    <property type="molecule type" value="Genomic_DNA"/>
</dbReference>
<feature type="transmembrane region" description="Helical" evidence="2">
    <location>
        <begin position="424"/>
        <end position="448"/>
    </location>
</feature>
<feature type="transmembrane region" description="Helical" evidence="2">
    <location>
        <begin position="303"/>
        <end position="324"/>
    </location>
</feature>